<comment type="catalytic activity">
    <reaction evidence="9">
        <text>2-oxoglutarate + O2 + 2 H(+) = ethene + 3 CO2 + H2O</text>
        <dbReference type="Rhea" id="RHEA:31523"/>
        <dbReference type="ChEBI" id="CHEBI:15377"/>
        <dbReference type="ChEBI" id="CHEBI:15378"/>
        <dbReference type="ChEBI" id="CHEBI:15379"/>
        <dbReference type="ChEBI" id="CHEBI:16526"/>
        <dbReference type="ChEBI" id="CHEBI:16810"/>
        <dbReference type="ChEBI" id="CHEBI:18153"/>
        <dbReference type="EC" id="1.13.12.19"/>
    </reaction>
</comment>
<evidence type="ECO:0000256" key="2">
    <source>
        <dbReference type="ARBA" id="ARBA00004767"/>
    </source>
</evidence>
<comment type="pathway">
    <text evidence="2">Alkene biosynthesis; ethylene biosynthesis via 2-oxoglutarate.</text>
</comment>
<evidence type="ECO:0000256" key="8">
    <source>
        <dbReference type="ARBA" id="ARBA00031282"/>
    </source>
</evidence>
<keyword evidence="11" id="KW-0479">Metal-binding</keyword>
<keyword evidence="11" id="KW-0560">Oxidoreductase</keyword>
<accession>A0ABT9S0W1</accession>
<dbReference type="Pfam" id="PF03171">
    <property type="entry name" value="2OG-FeII_Oxy"/>
    <property type="match status" value="1"/>
</dbReference>
<comment type="similarity">
    <text evidence="11">Belongs to the iron/ascorbate-dependent oxidoreductase family.</text>
</comment>
<dbReference type="InterPro" id="IPR044861">
    <property type="entry name" value="IPNS-like_FE2OG_OXY"/>
</dbReference>
<gene>
    <name evidence="13" type="ORF">J2W36_000234</name>
</gene>
<evidence type="ECO:0000259" key="12">
    <source>
        <dbReference type="PROSITE" id="PS51471"/>
    </source>
</evidence>
<dbReference type="RefSeq" id="WP_307687823.1">
    <property type="nucleotide sequence ID" value="NZ_JAUSRO010000001.1"/>
</dbReference>
<organism evidence="13 14">
    <name type="scientific">Variovorax ginsengisoli</name>
    <dbReference type="NCBI Taxonomy" id="363844"/>
    <lineage>
        <taxon>Bacteria</taxon>
        <taxon>Pseudomonadati</taxon>
        <taxon>Pseudomonadota</taxon>
        <taxon>Betaproteobacteria</taxon>
        <taxon>Burkholderiales</taxon>
        <taxon>Comamonadaceae</taxon>
        <taxon>Variovorax</taxon>
    </lineage>
</organism>
<evidence type="ECO:0000256" key="10">
    <source>
        <dbReference type="ARBA" id="ARBA00049359"/>
    </source>
</evidence>
<dbReference type="EMBL" id="JAUSRO010000001">
    <property type="protein sequence ID" value="MDP9898001.1"/>
    <property type="molecule type" value="Genomic_DNA"/>
</dbReference>
<dbReference type="PROSITE" id="PS51471">
    <property type="entry name" value="FE2OG_OXY"/>
    <property type="match status" value="1"/>
</dbReference>
<dbReference type="InterPro" id="IPR050231">
    <property type="entry name" value="Iron_ascorbate_oxido_reductase"/>
</dbReference>
<dbReference type="EC" id="1.14.20.7" evidence="3"/>
<keyword evidence="11" id="KW-0408">Iron</keyword>
<evidence type="ECO:0000313" key="13">
    <source>
        <dbReference type="EMBL" id="MDP9898001.1"/>
    </source>
</evidence>
<dbReference type="SUPFAM" id="SSF51197">
    <property type="entry name" value="Clavaminate synthase-like"/>
    <property type="match status" value="1"/>
</dbReference>
<dbReference type="PRINTS" id="PR00682">
    <property type="entry name" value="IPNSYNTHASE"/>
</dbReference>
<dbReference type="Proteomes" id="UP001226867">
    <property type="component" value="Unassembled WGS sequence"/>
</dbReference>
<keyword evidence="6" id="KW-0266">Ethylene biosynthesis</keyword>
<comment type="cofactor">
    <cofactor evidence="1">
        <name>Fe(2+)</name>
        <dbReference type="ChEBI" id="CHEBI:29033"/>
    </cofactor>
</comment>
<evidence type="ECO:0000313" key="14">
    <source>
        <dbReference type="Proteomes" id="UP001226867"/>
    </source>
</evidence>
<dbReference type="InterPro" id="IPR026992">
    <property type="entry name" value="DIOX_N"/>
</dbReference>
<reference evidence="13 14" key="1">
    <citation type="submission" date="2023-07" db="EMBL/GenBank/DDBJ databases">
        <title>Sorghum-associated microbial communities from plants grown in Nebraska, USA.</title>
        <authorList>
            <person name="Schachtman D."/>
        </authorList>
    </citation>
    <scope>NUCLEOTIDE SEQUENCE [LARGE SCALE GENOMIC DNA]</scope>
    <source>
        <strain evidence="13 14">DS1607</strain>
    </source>
</reference>
<dbReference type="Pfam" id="PF14226">
    <property type="entry name" value="DIOX_N"/>
    <property type="match status" value="1"/>
</dbReference>
<proteinExistence type="inferred from homology"/>
<evidence type="ECO:0000256" key="3">
    <source>
        <dbReference type="ARBA" id="ARBA00012293"/>
    </source>
</evidence>
<dbReference type="InterPro" id="IPR027443">
    <property type="entry name" value="IPNS-like_sf"/>
</dbReference>
<evidence type="ECO:0000256" key="11">
    <source>
        <dbReference type="RuleBase" id="RU003682"/>
    </source>
</evidence>
<evidence type="ECO:0000256" key="6">
    <source>
        <dbReference type="ARBA" id="ARBA00022666"/>
    </source>
</evidence>
<comment type="caution">
    <text evidence="13">The sequence shown here is derived from an EMBL/GenBank/DDBJ whole genome shotgun (WGS) entry which is preliminary data.</text>
</comment>
<feature type="domain" description="Fe2OG dioxygenase" evidence="12">
    <location>
        <begin position="184"/>
        <end position="292"/>
    </location>
</feature>
<evidence type="ECO:0000256" key="4">
    <source>
        <dbReference type="ARBA" id="ARBA00012531"/>
    </source>
</evidence>
<dbReference type="InterPro" id="IPR005123">
    <property type="entry name" value="Oxoglu/Fe-dep_dioxygenase_dom"/>
</dbReference>
<evidence type="ECO:0000256" key="1">
    <source>
        <dbReference type="ARBA" id="ARBA00001954"/>
    </source>
</evidence>
<protein>
    <recommendedName>
        <fullName evidence="5">2-oxoglutarate-dependent ethylene/succinate-forming enzyme</fullName>
        <ecNumber evidence="4">1.13.12.19</ecNumber>
        <ecNumber evidence="3">1.14.20.7</ecNumber>
    </recommendedName>
    <alternativeName>
        <fullName evidence="7">2-oxoglutarate dioxygenase (ethylene-forming)</fullName>
    </alternativeName>
    <alternativeName>
        <fullName evidence="8">2-oxoglutarate/L-arginine monooxygenase/decarboxylase (succinate-forming)</fullName>
    </alternativeName>
</protein>
<name>A0ABT9S0W1_9BURK</name>
<dbReference type="Gene3D" id="2.60.120.330">
    <property type="entry name" value="B-lactam Antibiotic, Isopenicillin N Synthase, Chain"/>
    <property type="match status" value="1"/>
</dbReference>
<dbReference type="PANTHER" id="PTHR47990">
    <property type="entry name" value="2-OXOGLUTARATE (2OG) AND FE(II)-DEPENDENT OXYGENASE SUPERFAMILY PROTEIN-RELATED"/>
    <property type="match status" value="1"/>
</dbReference>
<evidence type="ECO:0000256" key="5">
    <source>
        <dbReference type="ARBA" id="ARBA00019045"/>
    </source>
</evidence>
<keyword evidence="14" id="KW-1185">Reference proteome</keyword>
<evidence type="ECO:0000256" key="7">
    <source>
        <dbReference type="ARBA" id="ARBA00031011"/>
    </source>
</evidence>
<dbReference type="EC" id="1.13.12.19" evidence="4"/>
<comment type="catalytic activity">
    <reaction evidence="10">
        <text>L-arginine + 2-oxoglutarate + O2 = guanidine + L-glutamate 5-semialdehyde + succinate + CO2</text>
        <dbReference type="Rhea" id="RHEA:31535"/>
        <dbReference type="ChEBI" id="CHEBI:15379"/>
        <dbReference type="ChEBI" id="CHEBI:16526"/>
        <dbReference type="ChEBI" id="CHEBI:16810"/>
        <dbReference type="ChEBI" id="CHEBI:30031"/>
        <dbReference type="ChEBI" id="CHEBI:30087"/>
        <dbReference type="ChEBI" id="CHEBI:32682"/>
        <dbReference type="ChEBI" id="CHEBI:58066"/>
        <dbReference type="EC" id="1.14.20.7"/>
    </reaction>
</comment>
<evidence type="ECO:0000256" key="9">
    <source>
        <dbReference type="ARBA" id="ARBA00047725"/>
    </source>
</evidence>
<sequence length="339" mass="36748">MSPSRPAAPAAADATALPIPVLDLEGALVPNGPRSAEVARQLRAAAMSSGFFYVRNHAVDAELVARQFALARTLLDLPAATREALSMRHSPTMRGFENLGEQTLDAAARPDLKESFYCGMAYPPDHPYVQAGYQTYGHNQWPAELPAAPAQCERYIRTMLALSQRLMQLMALSLGLSEHYFDHTAESPMVTLRMVRYPAHPTGADERTFGAGAHTDWGALTILAQDAHGGLEVCMPDGSWVAATPVPGCFVVNLGDMIPRWTNGLYHSNPHRVRNLHSGGAPRYSIPFFYEPDYLARIEPVPGTVPAGETPRHAACTAGEHLSEMYRKTYGLKAAAAAA</sequence>